<evidence type="ECO:0000313" key="3">
    <source>
        <dbReference type="Proteomes" id="UP000218231"/>
    </source>
</evidence>
<dbReference type="Proteomes" id="UP000218231">
    <property type="component" value="Unassembled WGS sequence"/>
</dbReference>
<proteinExistence type="predicted"/>
<dbReference type="EMBL" id="LIAE01009885">
    <property type="protein sequence ID" value="PAV67673.1"/>
    <property type="molecule type" value="Genomic_DNA"/>
</dbReference>
<dbReference type="AlphaFoldDB" id="A0A2A2K1B0"/>
<name>A0A2A2K1B0_9BILA</name>
<evidence type="ECO:0000313" key="2">
    <source>
        <dbReference type="EMBL" id="PAV67673.1"/>
    </source>
</evidence>
<sequence length="424" mass="44872">MIALAPSAVGPSRGSSLAIGSSRNRLVAAIRNGVVAIDSVMIAPNRLAASGAIRKPDCACANSTKPNSPPWLSSSPSASALRHVILNAMPMPVMTAVLVTISAAAIAATNSGRSAIACRSSIMPTARKNRPSKIDRNGSTSASSSCRYGLSASITPAMNAPSAVDRPSASINAALAMTVNSAANTNISRSPRLPIRRNSGRSRNLPARISPTTAPTVYSASSHPGGPPASAGLRLIAATIVIRGTIDRSWNSRIENARSPNGVRSRPDDCSIGSTCAVDDSANHTGDGKTAGDDLQQPQPENLLLHPPQPRRVQFQSHDEQQQRDAEFGDPHLRFGIADEAQHMRPDDRTRDQEAQRRTQADPAEQQHEPQAEAQQDHPVAEHRHAFGRLMHRPSPRAPQMRPLPPPRTPAGSKGAARYSPVPA</sequence>
<protein>
    <submittedName>
        <fullName evidence="2">Uncharacterized protein</fullName>
    </submittedName>
</protein>
<feature type="region of interest" description="Disordered" evidence="1">
    <location>
        <begin position="274"/>
        <end position="307"/>
    </location>
</feature>
<reference evidence="2 3" key="1">
    <citation type="journal article" date="2017" name="Curr. Biol.">
        <title>Genome architecture and evolution of a unichromosomal asexual nematode.</title>
        <authorList>
            <person name="Fradin H."/>
            <person name="Zegar C."/>
            <person name="Gutwein M."/>
            <person name="Lucas J."/>
            <person name="Kovtun M."/>
            <person name="Corcoran D."/>
            <person name="Baugh L.R."/>
            <person name="Kiontke K."/>
            <person name="Gunsalus K."/>
            <person name="Fitch D.H."/>
            <person name="Piano F."/>
        </authorList>
    </citation>
    <scope>NUCLEOTIDE SEQUENCE [LARGE SCALE GENOMIC DNA]</scope>
    <source>
        <strain evidence="2">PF1309</strain>
    </source>
</reference>
<feature type="region of interest" description="Disordered" evidence="1">
    <location>
        <begin position="337"/>
        <end position="424"/>
    </location>
</feature>
<comment type="caution">
    <text evidence="2">The sequence shown here is derived from an EMBL/GenBank/DDBJ whole genome shotgun (WGS) entry which is preliminary data.</text>
</comment>
<feature type="compositionally biased region" description="Basic residues" evidence="1">
    <location>
        <begin position="386"/>
        <end position="395"/>
    </location>
</feature>
<feature type="region of interest" description="Disordered" evidence="1">
    <location>
        <begin position="126"/>
        <end position="145"/>
    </location>
</feature>
<gene>
    <name evidence="2" type="ORF">WR25_12150</name>
</gene>
<evidence type="ECO:0000256" key="1">
    <source>
        <dbReference type="SAM" id="MobiDB-lite"/>
    </source>
</evidence>
<accession>A0A2A2K1B0</accession>
<keyword evidence="3" id="KW-1185">Reference proteome</keyword>
<feature type="compositionally biased region" description="Basic and acidic residues" evidence="1">
    <location>
        <begin position="340"/>
        <end position="385"/>
    </location>
</feature>
<organism evidence="2 3">
    <name type="scientific">Diploscapter pachys</name>
    <dbReference type="NCBI Taxonomy" id="2018661"/>
    <lineage>
        <taxon>Eukaryota</taxon>
        <taxon>Metazoa</taxon>
        <taxon>Ecdysozoa</taxon>
        <taxon>Nematoda</taxon>
        <taxon>Chromadorea</taxon>
        <taxon>Rhabditida</taxon>
        <taxon>Rhabditina</taxon>
        <taxon>Rhabditomorpha</taxon>
        <taxon>Rhabditoidea</taxon>
        <taxon>Rhabditidae</taxon>
        <taxon>Diploscapter</taxon>
    </lineage>
</organism>
<feature type="region of interest" description="Disordered" evidence="1">
    <location>
        <begin position="189"/>
        <end position="227"/>
    </location>
</feature>